<reference evidence="1 2" key="1">
    <citation type="submission" date="2007-01" db="EMBL/GenBank/DDBJ databases">
        <title>Complete sequence of Psychromonas ingrahamii 37.</title>
        <authorList>
            <consortium name="US DOE Joint Genome Institute"/>
            <person name="Copeland A."/>
            <person name="Lucas S."/>
            <person name="Lapidus A."/>
            <person name="Barry K."/>
            <person name="Detter J.C."/>
            <person name="Glavina del Rio T."/>
            <person name="Hammon N."/>
            <person name="Israni S."/>
            <person name="Dalin E."/>
            <person name="Tice H."/>
            <person name="Pitluck S."/>
            <person name="Thompson L.S."/>
            <person name="Brettin T."/>
            <person name="Bruce D."/>
            <person name="Han C."/>
            <person name="Tapia R."/>
            <person name="Schmutz J."/>
            <person name="Larimer F."/>
            <person name="Land M."/>
            <person name="Hauser L."/>
            <person name="Kyrpides N."/>
            <person name="Ivanova N."/>
            <person name="Staley J."/>
            <person name="Richardson P."/>
        </authorList>
    </citation>
    <scope>NUCLEOTIDE SEQUENCE [LARGE SCALE GENOMIC DNA]</scope>
    <source>
        <strain evidence="1 2">37</strain>
    </source>
</reference>
<dbReference type="KEGG" id="pin:Ping_3534"/>
<evidence type="ECO:0000313" key="2">
    <source>
        <dbReference type="Proteomes" id="UP000000639"/>
    </source>
</evidence>
<organism evidence="1 2">
    <name type="scientific">Psychromonas ingrahamii (strain DSM 17664 / CCUG 51855 / 37)</name>
    <dbReference type="NCBI Taxonomy" id="357804"/>
    <lineage>
        <taxon>Bacteria</taxon>
        <taxon>Pseudomonadati</taxon>
        <taxon>Pseudomonadota</taxon>
        <taxon>Gammaproteobacteria</taxon>
        <taxon>Alteromonadales</taxon>
        <taxon>Psychromonadaceae</taxon>
        <taxon>Psychromonas</taxon>
    </lineage>
</organism>
<sequence length="217" mass="25013">MNRYPSIEIPFNNRNQCWFCGEPKDKVINFPKYSSEESLITHAPICVPSCNECASIVQRTAFSSLFAYRDAIKKALTVKHQKTLGIGSNWTKQELAESELEGSAFEGFKRSAWFMFEMIQTRLNYQGWELRVNNDKLYLEQENEAFDFDGTTYVNLDSAIIYAIKTFHLDEQLFTRVLSVIGKDKFGQAIRLCRLHPQLTSKNREGVFLDILQSIGL</sequence>
<name>A1T0F2_PSYIN</name>
<proteinExistence type="predicted"/>
<dbReference type="Proteomes" id="UP000000639">
    <property type="component" value="Chromosome"/>
</dbReference>
<dbReference type="EMBL" id="CP000510">
    <property type="protein sequence ID" value="ABM05217.1"/>
    <property type="molecule type" value="Genomic_DNA"/>
</dbReference>
<accession>A1T0F2</accession>
<dbReference type="HOGENOM" id="CLU_1271419_0_0_6"/>
<evidence type="ECO:0000313" key="1">
    <source>
        <dbReference type="EMBL" id="ABM05217.1"/>
    </source>
</evidence>
<dbReference type="STRING" id="357804.Ping_3534"/>
<gene>
    <name evidence="1" type="ordered locus">Ping_3534</name>
</gene>
<protein>
    <submittedName>
        <fullName evidence="1">Uncharacterized protein</fullName>
    </submittedName>
</protein>
<dbReference type="RefSeq" id="WP_011771765.1">
    <property type="nucleotide sequence ID" value="NC_008709.1"/>
</dbReference>
<dbReference type="AlphaFoldDB" id="A1T0F2"/>
<dbReference type="eggNOG" id="COG0635">
    <property type="taxonomic scope" value="Bacteria"/>
</dbReference>
<keyword evidence="2" id="KW-1185">Reference proteome</keyword>
<dbReference type="OrthoDB" id="5888461at2"/>